<comment type="caution">
    <text evidence="1">The sequence shown here is derived from an EMBL/GenBank/DDBJ whole genome shotgun (WGS) entry which is preliminary data.</text>
</comment>
<sequence>MDHFDRRNRHYGVIEVVDHILVIEMRQDQSGHGVNCLITLFDASLTIINGNNDDSKDDIQSWMIWGYCCLSYDVCTKCFSFL</sequence>
<protein>
    <submittedName>
        <fullName evidence="1">Uncharacterized protein</fullName>
    </submittedName>
</protein>
<reference evidence="2" key="1">
    <citation type="journal article" date="2016" name="Nat. Biotechnol.">
        <title>Sequencing wild and cultivated cassava and related species reveals extensive interspecific hybridization and genetic diversity.</title>
        <authorList>
            <person name="Bredeson J.V."/>
            <person name="Lyons J.B."/>
            <person name="Prochnik S.E."/>
            <person name="Wu G.A."/>
            <person name="Ha C.M."/>
            <person name="Edsinger-Gonzales E."/>
            <person name="Grimwood J."/>
            <person name="Schmutz J."/>
            <person name="Rabbi I.Y."/>
            <person name="Egesi C."/>
            <person name="Nauluvula P."/>
            <person name="Lebot V."/>
            <person name="Ndunguru J."/>
            <person name="Mkamilo G."/>
            <person name="Bart R.S."/>
            <person name="Setter T.L."/>
            <person name="Gleadow R.M."/>
            <person name="Kulakow P."/>
            <person name="Ferguson M.E."/>
            <person name="Rounsley S."/>
            <person name="Rokhsar D.S."/>
        </authorList>
    </citation>
    <scope>NUCLEOTIDE SEQUENCE [LARGE SCALE GENOMIC DNA]</scope>
    <source>
        <strain evidence="2">cv. AM560-2</strain>
    </source>
</reference>
<accession>A0A2C9V0N0</accession>
<evidence type="ECO:0000313" key="1">
    <source>
        <dbReference type="EMBL" id="OAY37656.1"/>
    </source>
</evidence>
<evidence type="ECO:0000313" key="2">
    <source>
        <dbReference type="Proteomes" id="UP000091857"/>
    </source>
</evidence>
<name>A0A2C9V0N0_MANES</name>
<dbReference type="EMBL" id="CM004397">
    <property type="protein sequence ID" value="OAY37656.1"/>
    <property type="molecule type" value="Genomic_DNA"/>
</dbReference>
<organism evidence="1 2">
    <name type="scientific">Manihot esculenta</name>
    <name type="common">Cassava</name>
    <name type="synonym">Jatropha manihot</name>
    <dbReference type="NCBI Taxonomy" id="3983"/>
    <lineage>
        <taxon>Eukaryota</taxon>
        <taxon>Viridiplantae</taxon>
        <taxon>Streptophyta</taxon>
        <taxon>Embryophyta</taxon>
        <taxon>Tracheophyta</taxon>
        <taxon>Spermatophyta</taxon>
        <taxon>Magnoliopsida</taxon>
        <taxon>eudicotyledons</taxon>
        <taxon>Gunneridae</taxon>
        <taxon>Pentapetalae</taxon>
        <taxon>rosids</taxon>
        <taxon>fabids</taxon>
        <taxon>Malpighiales</taxon>
        <taxon>Euphorbiaceae</taxon>
        <taxon>Crotonoideae</taxon>
        <taxon>Manihoteae</taxon>
        <taxon>Manihot</taxon>
    </lineage>
</organism>
<dbReference type="AlphaFoldDB" id="A0A2C9V0N0"/>
<dbReference type="Proteomes" id="UP000091857">
    <property type="component" value="Chromosome 11"/>
</dbReference>
<proteinExistence type="predicted"/>
<keyword evidence="2" id="KW-1185">Reference proteome</keyword>
<gene>
    <name evidence="1" type="ORF">MANES_11G118500v8</name>
</gene>
<dbReference type="Gramene" id="Manes.11G118500.6.v8.1">
    <property type="protein sequence ID" value="Manes.11G118500.6.v8.1.CDS"/>
    <property type="gene ID" value="Manes.11G118500.v8.1"/>
</dbReference>